<dbReference type="InterPro" id="IPR038356">
    <property type="entry name" value="Tma16_sf"/>
</dbReference>
<dbReference type="EMBL" id="CANTUO010000001">
    <property type="protein sequence ID" value="CAI5756901.1"/>
    <property type="molecule type" value="Genomic_DNA"/>
</dbReference>
<organism evidence="2 3">
    <name type="scientific">Candida verbasci</name>
    <dbReference type="NCBI Taxonomy" id="1227364"/>
    <lineage>
        <taxon>Eukaryota</taxon>
        <taxon>Fungi</taxon>
        <taxon>Dikarya</taxon>
        <taxon>Ascomycota</taxon>
        <taxon>Saccharomycotina</taxon>
        <taxon>Pichiomycetes</taxon>
        <taxon>Debaryomycetaceae</taxon>
        <taxon>Candida/Lodderomyces clade</taxon>
        <taxon>Candida</taxon>
    </lineage>
</organism>
<comment type="similarity">
    <text evidence="1">Belongs to the TMA16 family.</text>
</comment>
<proteinExistence type="inferred from homology"/>
<evidence type="ECO:0000256" key="1">
    <source>
        <dbReference type="ARBA" id="ARBA00034127"/>
    </source>
</evidence>
<dbReference type="GO" id="GO:0005634">
    <property type="term" value="C:nucleus"/>
    <property type="evidence" value="ECO:0007669"/>
    <property type="project" value="TreeGrafter"/>
</dbReference>
<name>A0A9W4TTS7_9ASCO</name>
<dbReference type="Gene3D" id="1.20.1440.170">
    <property type="entry name" value="Translation machinery-associated protein 16-like"/>
    <property type="match status" value="1"/>
</dbReference>
<dbReference type="OrthoDB" id="270284at2759"/>
<gene>
    <name evidence="2" type="ORF">CANVERA_P1418</name>
</gene>
<evidence type="ECO:0008006" key="4">
    <source>
        <dbReference type="Google" id="ProtNLM"/>
    </source>
</evidence>
<comment type="caution">
    <text evidence="2">The sequence shown here is derived from an EMBL/GenBank/DDBJ whole genome shotgun (WGS) entry which is preliminary data.</text>
</comment>
<sequence>MPIAHNLNKVTKNLSKSTGSIHIKGRKFKQLNRATLRDKKLQAQKLRSIERKSNEYAIVSYLQDIINEQYPDRSTFNLKEIKNFIEIFINQDKAEIEKYESERKKNRPILNKHKLLIEKLKYDEKLYITGFKVPNLTDKDTVMYLKNWNGTTGATTIMKFVYVSKDMKELPEEQIKDIEMK</sequence>
<dbReference type="Pfam" id="PF11176">
    <property type="entry name" value="Tma16"/>
    <property type="match status" value="1"/>
</dbReference>
<evidence type="ECO:0000313" key="3">
    <source>
        <dbReference type="Proteomes" id="UP001152885"/>
    </source>
</evidence>
<dbReference type="PANTHER" id="PTHR13349:SF2">
    <property type="entry name" value="TRANSLATION MACHINERY-ASSOCIATED PROTEIN 16"/>
    <property type="match status" value="1"/>
</dbReference>
<accession>A0A9W4TTS7</accession>
<protein>
    <recommendedName>
        <fullName evidence="4">Translation machinery-associated protein 16</fullName>
    </recommendedName>
</protein>
<dbReference type="Proteomes" id="UP001152885">
    <property type="component" value="Unassembled WGS sequence"/>
</dbReference>
<evidence type="ECO:0000313" key="2">
    <source>
        <dbReference type="EMBL" id="CAI5756901.1"/>
    </source>
</evidence>
<keyword evidence="3" id="KW-1185">Reference proteome</keyword>
<dbReference type="PANTHER" id="PTHR13349">
    <property type="entry name" value="TRANSLATION MACHINERY-ASSOCIATED PROTEIN 16"/>
    <property type="match status" value="1"/>
</dbReference>
<dbReference type="InterPro" id="IPR021346">
    <property type="entry name" value="Tma16"/>
</dbReference>
<reference evidence="2" key="1">
    <citation type="submission" date="2022-12" db="EMBL/GenBank/DDBJ databases">
        <authorList>
            <person name="Brejova B."/>
        </authorList>
    </citation>
    <scope>NUCLEOTIDE SEQUENCE</scope>
</reference>
<dbReference type="AlphaFoldDB" id="A0A9W4TTS7"/>